<gene>
    <name evidence="2" type="ORF">DDF84_010940</name>
</gene>
<evidence type="ECO:0000313" key="2">
    <source>
        <dbReference type="EMBL" id="QBP10235.1"/>
    </source>
</evidence>
<keyword evidence="1" id="KW-0732">Signal</keyword>
<protein>
    <submittedName>
        <fullName evidence="2">Uncharacterized protein</fullName>
    </submittedName>
</protein>
<dbReference type="PROSITE" id="PS51257">
    <property type="entry name" value="PROKAR_LIPOPROTEIN"/>
    <property type="match status" value="1"/>
</dbReference>
<organism evidence="2 3">
    <name type="scientific">Cupriavidus metallidurans</name>
    <dbReference type="NCBI Taxonomy" id="119219"/>
    <lineage>
        <taxon>Bacteria</taxon>
        <taxon>Pseudomonadati</taxon>
        <taxon>Pseudomonadota</taxon>
        <taxon>Betaproteobacteria</taxon>
        <taxon>Burkholderiales</taxon>
        <taxon>Burkholderiaceae</taxon>
        <taxon>Cupriavidus</taxon>
    </lineage>
</organism>
<proteinExistence type="predicted"/>
<evidence type="ECO:0000313" key="3">
    <source>
        <dbReference type="Proteomes" id="UP000253772"/>
    </source>
</evidence>
<dbReference type="Proteomes" id="UP000253772">
    <property type="component" value="Chromosome c1"/>
</dbReference>
<accession>A0A482IMG4</accession>
<reference evidence="2 3" key="1">
    <citation type="submission" date="2019-03" db="EMBL/GenBank/DDBJ databases">
        <title>Comparative insights into the high quality Complete genome sequence of highly metal resistant Cupriavidus metallidurans strain BS1 isolated from a gold-copper mine.</title>
        <authorList>
            <person name="Mazhar H.S."/>
            <person name="Rensing C."/>
        </authorList>
    </citation>
    <scope>NUCLEOTIDE SEQUENCE [LARGE SCALE GENOMIC DNA]</scope>
    <source>
        <strain evidence="2 3">BS1</strain>
    </source>
</reference>
<feature type="signal peptide" evidence="1">
    <location>
        <begin position="1"/>
        <end position="18"/>
    </location>
</feature>
<dbReference type="RefSeq" id="WP_017511812.1">
    <property type="nucleotide sequence ID" value="NZ_CP037900.1"/>
</dbReference>
<evidence type="ECO:0000256" key="1">
    <source>
        <dbReference type="SAM" id="SignalP"/>
    </source>
</evidence>
<dbReference type="EMBL" id="CP037900">
    <property type="protein sequence ID" value="QBP10235.1"/>
    <property type="molecule type" value="Genomic_DNA"/>
</dbReference>
<name>A0A482IMG4_9BURK</name>
<dbReference type="AlphaFoldDB" id="A0A482IMG4"/>
<feature type="chain" id="PRO_5019825359" evidence="1">
    <location>
        <begin position="19"/>
        <end position="102"/>
    </location>
</feature>
<dbReference type="OrthoDB" id="8970664at2"/>
<sequence length="102" mass="10733">MKASLGALLAAISIAACATNSPADARQTLVGEIYVKGNDPFPTVMLETSDMTFWELSGVAIADARALTGKRVTARGKIERPPGPDVWLPSLRVDSVPEPVSP</sequence>